<evidence type="ECO:0000256" key="2">
    <source>
        <dbReference type="ARBA" id="ARBA00022694"/>
    </source>
</evidence>
<comment type="catalytic activity">
    <reaction evidence="5 6">
        <text>cytidine(34) in tRNA(Ile2) + L-lysine + ATP = lysidine(34) in tRNA(Ile2) + AMP + diphosphate + H(+)</text>
        <dbReference type="Rhea" id="RHEA:43744"/>
        <dbReference type="Rhea" id="RHEA-COMP:10625"/>
        <dbReference type="Rhea" id="RHEA-COMP:10670"/>
        <dbReference type="ChEBI" id="CHEBI:15378"/>
        <dbReference type="ChEBI" id="CHEBI:30616"/>
        <dbReference type="ChEBI" id="CHEBI:32551"/>
        <dbReference type="ChEBI" id="CHEBI:33019"/>
        <dbReference type="ChEBI" id="CHEBI:82748"/>
        <dbReference type="ChEBI" id="CHEBI:83665"/>
        <dbReference type="ChEBI" id="CHEBI:456215"/>
        <dbReference type="EC" id="6.3.4.19"/>
    </reaction>
</comment>
<gene>
    <name evidence="6 8" type="primary">tilS</name>
    <name evidence="8" type="ORF">LVJ82_14245</name>
</gene>
<dbReference type="EMBL" id="CP091511">
    <property type="protein sequence ID" value="UOO88614.1"/>
    <property type="molecule type" value="Genomic_DNA"/>
</dbReference>
<protein>
    <recommendedName>
        <fullName evidence="6">tRNA(Ile)-lysidine synthase</fullName>
        <ecNumber evidence="6">6.3.4.19</ecNumber>
    </recommendedName>
    <alternativeName>
        <fullName evidence="6">tRNA(Ile)-2-lysyl-cytidine synthase</fullName>
    </alternativeName>
    <alternativeName>
        <fullName evidence="6">tRNA(Ile)-lysidine synthetase</fullName>
    </alternativeName>
</protein>
<evidence type="ECO:0000256" key="3">
    <source>
        <dbReference type="ARBA" id="ARBA00022741"/>
    </source>
</evidence>
<dbReference type="HAMAP" id="MF_01161">
    <property type="entry name" value="tRNA_Ile_lys_synt"/>
    <property type="match status" value="1"/>
</dbReference>
<name>A0ABY4DYK7_9NEIS</name>
<dbReference type="PANTHER" id="PTHR43033">
    <property type="entry name" value="TRNA(ILE)-LYSIDINE SYNTHASE-RELATED"/>
    <property type="match status" value="1"/>
</dbReference>
<dbReference type="PANTHER" id="PTHR43033:SF1">
    <property type="entry name" value="TRNA(ILE)-LYSIDINE SYNTHASE-RELATED"/>
    <property type="match status" value="1"/>
</dbReference>
<dbReference type="EC" id="6.3.4.19" evidence="6"/>
<dbReference type="InterPro" id="IPR012795">
    <property type="entry name" value="tRNA_Ile_lys_synt_N"/>
</dbReference>
<feature type="domain" description="tRNA(Ile)-lysidine/2-thiocytidine synthase N-terminal" evidence="7">
    <location>
        <begin position="25"/>
        <end position="204"/>
    </location>
</feature>
<keyword evidence="9" id="KW-1185">Reference proteome</keyword>
<keyword evidence="1 6" id="KW-0436">Ligase</keyword>
<dbReference type="NCBIfam" id="TIGR02432">
    <property type="entry name" value="lysidine_TilS_N"/>
    <property type="match status" value="1"/>
</dbReference>
<dbReference type="InterPro" id="IPR014729">
    <property type="entry name" value="Rossmann-like_a/b/a_fold"/>
</dbReference>
<dbReference type="InterPro" id="IPR012094">
    <property type="entry name" value="tRNA_Ile_lys_synt"/>
</dbReference>
<comment type="similarity">
    <text evidence="6">Belongs to the tRNA(Ile)-lysidine synthase family.</text>
</comment>
<evidence type="ECO:0000259" key="7">
    <source>
        <dbReference type="Pfam" id="PF01171"/>
    </source>
</evidence>
<comment type="domain">
    <text evidence="6">The N-terminal region contains the highly conserved SGGXDS motif, predicted to be a P-loop motif involved in ATP binding.</text>
</comment>
<keyword evidence="4 6" id="KW-0067">ATP-binding</keyword>
<dbReference type="InterPro" id="IPR011063">
    <property type="entry name" value="TilS/TtcA_N"/>
</dbReference>
<feature type="binding site" evidence="6">
    <location>
        <begin position="29"/>
        <end position="34"/>
    </location>
    <ligand>
        <name>ATP</name>
        <dbReference type="ChEBI" id="CHEBI:30616"/>
    </ligand>
</feature>
<dbReference type="Gene3D" id="3.40.50.620">
    <property type="entry name" value="HUPs"/>
    <property type="match status" value="1"/>
</dbReference>
<dbReference type="CDD" id="cd01992">
    <property type="entry name" value="TilS_N"/>
    <property type="match status" value="1"/>
</dbReference>
<evidence type="ECO:0000256" key="4">
    <source>
        <dbReference type="ARBA" id="ARBA00022840"/>
    </source>
</evidence>
<comment type="function">
    <text evidence="6">Ligates lysine onto the cytidine present at position 34 of the AUA codon-specific tRNA(Ile) that contains the anticodon CAU, in an ATP-dependent manner. Cytidine is converted to lysidine, thus changing the amino acid specificity of the tRNA from methionine to isoleucine.</text>
</comment>
<dbReference type="Proteomes" id="UP000832011">
    <property type="component" value="Chromosome"/>
</dbReference>
<evidence type="ECO:0000256" key="1">
    <source>
        <dbReference type="ARBA" id="ARBA00022598"/>
    </source>
</evidence>
<accession>A0ABY4DYK7</accession>
<dbReference type="RefSeq" id="WP_058357697.1">
    <property type="nucleotide sequence ID" value="NZ_CABKVG010000010.1"/>
</dbReference>
<keyword evidence="6" id="KW-0963">Cytoplasm</keyword>
<dbReference type="Pfam" id="PF01171">
    <property type="entry name" value="ATP_bind_3"/>
    <property type="match status" value="1"/>
</dbReference>
<keyword evidence="2 6" id="KW-0819">tRNA processing</keyword>
<evidence type="ECO:0000313" key="9">
    <source>
        <dbReference type="Proteomes" id="UP000832011"/>
    </source>
</evidence>
<organism evidence="8 9">
    <name type="scientific">Vitreoscilla massiliensis</name>
    <dbReference type="NCBI Taxonomy" id="1689272"/>
    <lineage>
        <taxon>Bacteria</taxon>
        <taxon>Pseudomonadati</taxon>
        <taxon>Pseudomonadota</taxon>
        <taxon>Betaproteobacteria</taxon>
        <taxon>Neisseriales</taxon>
        <taxon>Neisseriaceae</taxon>
        <taxon>Vitreoscilla</taxon>
    </lineage>
</organism>
<dbReference type="SUPFAM" id="SSF52402">
    <property type="entry name" value="Adenine nucleotide alpha hydrolases-like"/>
    <property type="match status" value="1"/>
</dbReference>
<sequence>MLKNKLEQAILQSWSERGSDHFHLEVGLSGGVDSVVLLHLLKSLQGQLGFALSAVHVNHQLQSPAAEWARFCQRLCADWGIPLRTVAVQVADQQRLGLEAAARAARYQVYADTQADTVVLAHHADDQIETAFLGWLRGGGVRALAAMPAWRPLQNDQRLPYVWRPLLHIGKQLILDYAQEWGLQHVDDPSNSDEHYLRNWLRQQILPNMLSQHPELAHKILASVEQMQRELAVLTEIQVQDWQFVHEHGVFQLKKCLSLSVARQEQQLLYFAKMQRLTAWKKAQLTHFLTELALKPQSRHQIMLGKDLIFVDRMRLYAWGNVQRQAMAAIQALNGADLGSKREFFTNSLAMSECIVNTQINDKWQIRSLSLLRNQVTQPMLTKLIAVLKQAKVPLVLIDLWPCWYDASSQTVLVAQVQDKDVRTQYPLANEALAFLRQYIIVKT</sequence>
<evidence type="ECO:0000313" key="8">
    <source>
        <dbReference type="EMBL" id="UOO88614.1"/>
    </source>
</evidence>
<comment type="subcellular location">
    <subcellularLocation>
        <location evidence="6">Cytoplasm</location>
    </subcellularLocation>
</comment>
<evidence type="ECO:0000256" key="6">
    <source>
        <dbReference type="HAMAP-Rule" id="MF_01161"/>
    </source>
</evidence>
<dbReference type="GO" id="GO:0032267">
    <property type="term" value="F:tRNA(Ile)-lysidine synthase activity"/>
    <property type="evidence" value="ECO:0007669"/>
    <property type="project" value="UniProtKB-EC"/>
</dbReference>
<keyword evidence="3 6" id="KW-0547">Nucleotide-binding</keyword>
<proteinExistence type="inferred from homology"/>
<evidence type="ECO:0000256" key="5">
    <source>
        <dbReference type="ARBA" id="ARBA00048539"/>
    </source>
</evidence>
<reference evidence="8 9" key="1">
    <citation type="journal article" date="2022" name="Res Sq">
        <title>Evolution of multicellular longitudinally dividing oral cavity symbionts (Neisseriaceae).</title>
        <authorList>
            <person name="Nyongesa S."/>
            <person name="Weber P."/>
            <person name="Bernet E."/>
            <person name="Pullido F."/>
            <person name="Nieckarz M."/>
            <person name="Delaby M."/>
            <person name="Nieves C."/>
            <person name="Viehboeck T."/>
            <person name="Krause N."/>
            <person name="Rivera-Millot A."/>
            <person name="Nakamura A."/>
            <person name="Vischer N."/>
            <person name="VanNieuwenhze M."/>
            <person name="Brun Y."/>
            <person name="Cava F."/>
            <person name="Bulgheresi S."/>
            <person name="Veyrier F."/>
        </authorList>
    </citation>
    <scope>NUCLEOTIDE SEQUENCE [LARGE SCALE GENOMIC DNA]</scope>
    <source>
        <strain evidence="8 9">SN4</strain>
    </source>
</reference>